<feature type="domain" description="Coenzyme Q-binding protein COQ10 START" evidence="4">
    <location>
        <begin position="51"/>
        <end position="184"/>
    </location>
</feature>
<dbReference type="Proteomes" id="UP000092993">
    <property type="component" value="Unassembled WGS sequence"/>
</dbReference>
<keyword evidence="6" id="KW-1185">Reference proteome</keyword>
<evidence type="ECO:0000256" key="1">
    <source>
        <dbReference type="ARBA" id="ARBA00006885"/>
    </source>
</evidence>
<name>A0A1C7LZV7_GRIFR</name>
<protein>
    <submittedName>
        <fullName evidence="5">Coenzyme Q-binding protein COQ10 B, mitochondrial</fullName>
    </submittedName>
</protein>
<dbReference type="Gene3D" id="3.30.530.20">
    <property type="match status" value="1"/>
</dbReference>
<evidence type="ECO:0000256" key="2">
    <source>
        <dbReference type="ARBA" id="ARBA00011814"/>
    </source>
</evidence>
<dbReference type="GO" id="GO:0045333">
    <property type="term" value="P:cellular respiration"/>
    <property type="evidence" value="ECO:0007669"/>
    <property type="project" value="InterPro"/>
</dbReference>
<organism evidence="5 6">
    <name type="scientific">Grifola frondosa</name>
    <name type="common">Maitake</name>
    <name type="synonym">Polyporus frondosus</name>
    <dbReference type="NCBI Taxonomy" id="5627"/>
    <lineage>
        <taxon>Eukaryota</taxon>
        <taxon>Fungi</taxon>
        <taxon>Dikarya</taxon>
        <taxon>Basidiomycota</taxon>
        <taxon>Agaricomycotina</taxon>
        <taxon>Agaricomycetes</taxon>
        <taxon>Polyporales</taxon>
        <taxon>Grifolaceae</taxon>
        <taxon>Grifola</taxon>
    </lineage>
</organism>
<dbReference type="GO" id="GO:0048039">
    <property type="term" value="F:ubiquinone binding"/>
    <property type="evidence" value="ECO:0007669"/>
    <property type="project" value="InterPro"/>
</dbReference>
<dbReference type="SUPFAM" id="SSF55961">
    <property type="entry name" value="Bet v1-like"/>
    <property type="match status" value="1"/>
</dbReference>
<evidence type="ECO:0000313" key="6">
    <source>
        <dbReference type="Proteomes" id="UP000092993"/>
    </source>
</evidence>
<evidence type="ECO:0000259" key="4">
    <source>
        <dbReference type="Pfam" id="PF03364"/>
    </source>
</evidence>
<proteinExistence type="inferred from homology"/>
<comment type="similarity">
    <text evidence="1">Belongs to the COQ10 family.</text>
</comment>
<dbReference type="AlphaFoldDB" id="A0A1C7LZV7"/>
<dbReference type="Pfam" id="PF03364">
    <property type="entry name" value="Polyketide_cyc"/>
    <property type="match status" value="1"/>
</dbReference>
<accession>A0A1C7LZV7</accession>
<dbReference type="InterPro" id="IPR023393">
    <property type="entry name" value="START-like_dom_sf"/>
</dbReference>
<dbReference type="STRING" id="5627.A0A1C7LZV7"/>
<dbReference type="PANTHER" id="PTHR12901">
    <property type="entry name" value="SPERM PROTEIN HOMOLOG"/>
    <property type="match status" value="1"/>
</dbReference>
<dbReference type="GO" id="GO:0005739">
    <property type="term" value="C:mitochondrion"/>
    <property type="evidence" value="ECO:0007669"/>
    <property type="project" value="TreeGrafter"/>
</dbReference>
<evidence type="ECO:0000313" key="5">
    <source>
        <dbReference type="EMBL" id="OBZ70230.1"/>
    </source>
</evidence>
<comment type="caution">
    <text evidence="5">The sequence shown here is derived from an EMBL/GenBank/DDBJ whole genome shotgun (WGS) entry which is preliminary data.</text>
</comment>
<comment type="function">
    <text evidence="3">Required for the function of coenzyme Q in the respiratory chain. May serve as a chaperone or may be involved in the transport of Q6 from its site of synthesis to the catalytic sites of the respiratory complexes.</text>
</comment>
<sequence length="204" mass="23045">MALLTRLPLLPSSRLHRSLFTFPDLSSLSPFSDSNGNNNQQPHTYHERKILPYRPSELYNVVADATSYPRFLPFCTDARILGNSKGVSAPHLQSNSMDVELTVGFLSFKERYVSKVTCRPHESVEAVACSSTPLFKTLNTVWRFQPASPKSPHPSSQLPRLTSVPAQSEYQSNFSHLGHLAKFRYRTQKRGLSLERQHRCNGNS</sequence>
<comment type="subunit">
    <text evidence="2">Interacts with coenzyme Q.</text>
</comment>
<dbReference type="InterPro" id="IPR005031">
    <property type="entry name" value="COQ10_START"/>
</dbReference>
<evidence type="ECO:0000256" key="3">
    <source>
        <dbReference type="ARBA" id="ARBA00024947"/>
    </source>
</evidence>
<gene>
    <name evidence="5" type="primary">coq10b</name>
    <name evidence="5" type="ORF">A0H81_09711</name>
</gene>
<dbReference type="OrthoDB" id="292693at2759"/>
<dbReference type="EMBL" id="LUGG01000014">
    <property type="protein sequence ID" value="OBZ70230.1"/>
    <property type="molecule type" value="Genomic_DNA"/>
</dbReference>
<dbReference type="PANTHER" id="PTHR12901:SF10">
    <property type="entry name" value="COENZYME Q-BINDING PROTEIN COQ10, MITOCHONDRIAL"/>
    <property type="match status" value="1"/>
</dbReference>
<dbReference type="CDD" id="cd07813">
    <property type="entry name" value="COQ10p_like"/>
    <property type="match status" value="1"/>
</dbReference>
<reference evidence="5 6" key="1">
    <citation type="submission" date="2016-03" db="EMBL/GenBank/DDBJ databases">
        <title>Whole genome sequencing of Grifola frondosa 9006-11.</title>
        <authorList>
            <person name="Min B."/>
            <person name="Park H."/>
            <person name="Kim J.-G."/>
            <person name="Cho H."/>
            <person name="Oh Y.-L."/>
            <person name="Kong W.-S."/>
            <person name="Choi I.-G."/>
        </authorList>
    </citation>
    <scope>NUCLEOTIDE SEQUENCE [LARGE SCALE GENOMIC DNA]</scope>
    <source>
        <strain evidence="5 6">9006-11</strain>
    </source>
</reference>
<dbReference type="InterPro" id="IPR044996">
    <property type="entry name" value="COQ10-like"/>
</dbReference>